<dbReference type="HOGENOM" id="CLU_2156080_0_0_10"/>
<accession>B4S4T6</accession>
<gene>
    <name evidence="1" type="ordered locus">Paes_0377</name>
</gene>
<evidence type="ECO:0000313" key="1">
    <source>
        <dbReference type="EMBL" id="ACF45434.1"/>
    </source>
</evidence>
<reference evidence="1" key="1">
    <citation type="submission" date="2008-06" db="EMBL/GenBank/DDBJ databases">
        <title>Complete sequence of chromosome of Prosthecochloris aestuarii DSM 271.</title>
        <authorList>
            <consortium name="US DOE Joint Genome Institute"/>
            <person name="Lucas S."/>
            <person name="Copeland A."/>
            <person name="Lapidus A."/>
            <person name="Glavina del Rio T."/>
            <person name="Dalin E."/>
            <person name="Tice H."/>
            <person name="Bruce D."/>
            <person name="Goodwin L."/>
            <person name="Pitluck S."/>
            <person name="Schmutz J."/>
            <person name="Larimer F."/>
            <person name="Land M."/>
            <person name="Hauser L."/>
            <person name="Kyrpides N."/>
            <person name="Anderson I."/>
            <person name="Liu Z."/>
            <person name="Li T."/>
            <person name="Zhao F."/>
            <person name="Overmann J."/>
            <person name="Bryant D.A."/>
            <person name="Richardson P."/>
        </authorList>
    </citation>
    <scope>NUCLEOTIDE SEQUENCE [LARGE SCALE GENOMIC DNA]</scope>
    <source>
        <strain evidence="1">DSM 271</strain>
    </source>
</reference>
<dbReference type="Proteomes" id="UP000002725">
    <property type="component" value="Chromosome"/>
</dbReference>
<proteinExistence type="predicted"/>
<dbReference type="AlphaFoldDB" id="B4S4T6"/>
<organism evidence="1 2">
    <name type="scientific">Prosthecochloris aestuarii (strain DSM 271 / SK 413)</name>
    <dbReference type="NCBI Taxonomy" id="290512"/>
    <lineage>
        <taxon>Bacteria</taxon>
        <taxon>Pseudomonadati</taxon>
        <taxon>Chlorobiota</taxon>
        <taxon>Chlorobiia</taxon>
        <taxon>Chlorobiales</taxon>
        <taxon>Chlorobiaceae</taxon>
        <taxon>Prosthecochloris</taxon>
    </lineage>
</organism>
<dbReference type="EMBL" id="CP001108">
    <property type="protein sequence ID" value="ACF45434.1"/>
    <property type="molecule type" value="Genomic_DNA"/>
</dbReference>
<dbReference type="KEGG" id="paa:Paes_0377"/>
<sequence>MLADAARLFEDALEAIEAFAVESRKQIGLTASACDVIQHDIDMQELRDTIDEQSQDLAVAAAFLEGLEEKCSELQILYADVSAQLDRCIDRSLDVDEDSDDFSPSSISPLA</sequence>
<dbReference type="STRING" id="290512.Paes_0377"/>
<keyword evidence="2" id="KW-1185">Reference proteome</keyword>
<protein>
    <submittedName>
        <fullName evidence="1">Uncharacterized protein</fullName>
    </submittedName>
</protein>
<evidence type="ECO:0000313" key="2">
    <source>
        <dbReference type="Proteomes" id="UP000002725"/>
    </source>
</evidence>
<name>B4S4T6_PROA2</name>